<dbReference type="Pfam" id="PF01638">
    <property type="entry name" value="HxlR"/>
    <property type="match status" value="1"/>
</dbReference>
<evidence type="ECO:0000313" key="5">
    <source>
        <dbReference type="EMBL" id="WFN37197.1"/>
    </source>
</evidence>
<dbReference type="EMBL" id="CP091092">
    <property type="protein sequence ID" value="WFN37197.1"/>
    <property type="molecule type" value="Genomic_DNA"/>
</dbReference>
<evidence type="ECO:0000313" key="6">
    <source>
        <dbReference type="Proteomes" id="UP001218895"/>
    </source>
</evidence>
<evidence type="ECO:0000256" key="2">
    <source>
        <dbReference type="ARBA" id="ARBA00023125"/>
    </source>
</evidence>
<reference evidence="5" key="1">
    <citation type="submission" date="2022-01" db="EMBL/GenBank/DDBJ databases">
        <title>Complete genome of Methanomicrobium antiquum DSM 21220.</title>
        <authorList>
            <person name="Chen S.-C."/>
            <person name="You Y.-T."/>
            <person name="Zhou Y.-Z."/>
            <person name="Lai M.-C."/>
        </authorList>
    </citation>
    <scope>NUCLEOTIDE SEQUENCE</scope>
    <source>
        <strain evidence="5">DSM 21220</strain>
    </source>
</reference>
<accession>A0AAF0JMJ4</accession>
<dbReference type="InterPro" id="IPR002577">
    <property type="entry name" value="HTH_HxlR"/>
</dbReference>
<evidence type="ECO:0000256" key="3">
    <source>
        <dbReference type="ARBA" id="ARBA00023163"/>
    </source>
</evidence>
<dbReference type="InterPro" id="IPR036388">
    <property type="entry name" value="WH-like_DNA-bd_sf"/>
</dbReference>
<dbReference type="Proteomes" id="UP001218895">
    <property type="component" value="Chromosome"/>
</dbReference>
<keyword evidence="3" id="KW-0804">Transcription</keyword>
<dbReference type="SUPFAM" id="SSF46785">
    <property type="entry name" value="Winged helix' DNA-binding domain"/>
    <property type="match status" value="1"/>
</dbReference>
<dbReference type="PROSITE" id="PS51118">
    <property type="entry name" value="HTH_HXLR"/>
    <property type="match status" value="1"/>
</dbReference>
<dbReference type="InterPro" id="IPR036390">
    <property type="entry name" value="WH_DNA-bd_sf"/>
</dbReference>
<dbReference type="PANTHER" id="PTHR33204">
    <property type="entry name" value="TRANSCRIPTIONAL REGULATOR, MARR FAMILY"/>
    <property type="match status" value="1"/>
</dbReference>
<dbReference type="RefSeq" id="WP_278100036.1">
    <property type="nucleotide sequence ID" value="NZ_CP091092.1"/>
</dbReference>
<organism evidence="5 6">
    <name type="scientific">Methanomicrobium antiquum</name>
    <dbReference type="NCBI Taxonomy" id="487686"/>
    <lineage>
        <taxon>Archaea</taxon>
        <taxon>Methanobacteriati</taxon>
        <taxon>Methanobacteriota</taxon>
        <taxon>Stenosarchaea group</taxon>
        <taxon>Methanomicrobia</taxon>
        <taxon>Methanomicrobiales</taxon>
        <taxon>Methanomicrobiaceae</taxon>
        <taxon>Methanomicrobium</taxon>
    </lineage>
</organism>
<sequence length="111" mass="11820">MKKPPAVNDNICFCPLSGILDIIAKKWALLIVAILGNEGEKGFNELKRDLGSISPKPLSDTLKNLERIGLVSKKVLETSPPTVNYSLTPDAGLGLRTGRAGYAGLSNTGEK</sequence>
<evidence type="ECO:0000256" key="1">
    <source>
        <dbReference type="ARBA" id="ARBA00023015"/>
    </source>
</evidence>
<protein>
    <submittedName>
        <fullName evidence="5">Helix-turn-helix transcriptional regulator</fullName>
    </submittedName>
</protein>
<dbReference type="KEGG" id="manq:L1994_02055"/>
<evidence type="ECO:0000259" key="4">
    <source>
        <dbReference type="PROSITE" id="PS51118"/>
    </source>
</evidence>
<dbReference type="PANTHER" id="PTHR33204:SF18">
    <property type="entry name" value="TRANSCRIPTIONAL REGULATORY PROTEIN"/>
    <property type="match status" value="1"/>
</dbReference>
<gene>
    <name evidence="5" type="ORF">L1994_02055</name>
</gene>
<name>A0AAF0JMJ4_9EURY</name>
<keyword evidence="1" id="KW-0805">Transcription regulation</keyword>
<keyword evidence="2" id="KW-0238">DNA-binding</keyword>
<proteinExistence type="predicted"/>
<dbReference type="AlphaFoldDB" id="A0AAF0JMJ4"/>
<keyword evidence="6" id="KW-1185">Reference proteome</keyword>
<dbReference type="Gene3D" id="1.10.10.10">
    <property type="entry name" value="Winged helix-like DNA-binding domain superfamily/Winged helix DNA-binding domain"/>
    <property type="match status" value="1"/>
</dbReference>
<feature type="domain" description="HTH hxlR-type" evidence="4">
    <location>
        <begin position="14"/>
        <end position="111"/>
    </location>
</feature>
<dbReference type="GO" id="GO:0003677">
    <property type="term" value="F:DNA binding"/>
    <property type="evidence" value="ECO:0007669"/>
    <property type="project" value="UniProtKB-KW"/>
</dbReference>
<dbReference type="GeneID" id="79949140"/>